<dbReference type="SUPFAM" id="SSF52096">
    <property type="entry name" value="ClpP/crotonase"/>
    <property type="match status" value="1"/>
</dbReference>
<keyword evidence="10" id="KW-1185">Reference proteome</keyword>
<dbReference type="InterPro" id="IPR029045">
    <property type="entry name" value="ClpP/crotonase-like_dom_sf"/>
</dbReference>
<dbReference type="PROSITE" id="PS00166">
    <property type="entry name" value="ENOYL_COA_HYDRATASE"/>
    <property type="match status" value="1"/>
</dbReference>
<evidence type="ECO:0000313" key="9">
    <source>
        <dbReference type="EMBL" id="BDN83308.1"/>
    </source>
</evidence>
<feature type="region of interest" description="Disordered" evidence="8">
    <location>
        <begin position="261"/>
        <end position="282"/>
    </location>
</feature>
<dbReference type="NCBIfam" id="NF006699">
    <property type="entry name" value="PRK09245.1"/>
    <property type="match status" value="1"/>
</dbReference>
<dbReference type="PANTHER" id="PTHR11941">
    <property type="entry name" value="ENOYL-COA HYDRATASE-RELATED"/>
    <property type="match status" value="1"/>
</dbReference>
<dbReference type="CDD" id="cd06558">
    <property type="entry name" value="crotonase-like"/>
    <property type="match status" value="1"/>
</dbReference>
<evidence type="ECO:0000256" key="8">
    <source>
        <dbReference type="SAM" id="MobiDB-lite"/>
    </source>
</evidence>
<name>A0A9N7LVD2_9MYCO</name>
<evidence type="ECO:0000256" key="5">
    <source>
        <dbReference type="ARBA" id="ARBA00023709"/>
    </source>
</evidence>
<dbReference type="InterPro" id="IPR018376">
    <property type="entry name" value="Enoyl-CoA_hyd/isom_CS"/>
</dbReference>
<evidence type="ECO:0000313" key="10">
    <source>
        <dbReference type="Proteomes" id="UP001058626"/>
    </source>
</evidence>
<comment type="similarity">
    <text evidence="2 7">Belongs to the enoyl-CoA hydratase/isomerase family.</text>
</comment>
<dbReference type="GO" id="GO:0004300">
    <property type="term" value="F:enoyl-CoA hydratase activity"/>
    <property type="evidence" value="ECO:0007669"/>
    <property type="project" value="UniProtKB-EC"/>
</dbReference>
<dbReference type="Pfam" id="PF00378">
    <property type="entry name" value="ECH_1"/>
    <property type="match status" value="1"/>
</dbReference>
<dbReference type="GO" id="GO:0006635">
    <property type="term" value="P:fatty acid beta-oxidation"/>
    <property type="evidence" value="ECO:0007669"/>
    <property type="project" value="TreeGrafter"/>
</dbReference>
<evidence type="ECO:0000256" key="1">
    <source>
        <dbReference type="ARBA" id="ARBA00002994"/>
    </source>
</evidence>
<dbReference type="EMBL" id="AP026367">
    <property type="protein sequence ID" value="BDN83308.1"/>
    <property type="molecule type" value="Genomic_DNA"/>
</dbReference>
<keyword evidence="3" id="KW-0276">Fatty acid metabolism</keyword>
<proteinExistence type="inferred from homology"/>
<evidence type="ECO:0000256" key="7">
    <source>
        <dbReference type="RuleBase" id="RU003707"/>
    </source>
</evidence>
<evidence type="ECO:0000256" key="3">
    <source>
        <dbReference type="ARBA" id="ARBA00022832"/>
    </source>
</evidence>
<comment type="function">
    <text evidence="1">Could possibly oxidize fatty acids using specific components.</text>
</comment>
<organism evidence="9 10">
    <name type="scientific">Mycobacterium pseudoshottsii</name>
    <dbReference type="NCBI Taxonomy" id="265949"/>
    <lineage>
        <taxon>Bacteria</taxon>
        <taxon>Bacillati</taxon>
        <taxon>Actinomycetota</taxon>
        <taxon>Actinomycetes</taxon>
        <taxon>Mycobacteriales</taxon>
        <taxon>Mycobacteriaceae</taxon>
        <taxon>Mycobacterium</taxon>
        <taxon>Mycobacterium ulcerans group</taxon>
    </lineage>
</organism>
<evidence type="ECO:0000256" key="6">
    <source>
        <dbReference type="ARBA" id="ARBA00023717"/>
    </source>
</evidence>
<evidence type="ECO:0000256" key="2">
    <source>
        <dbReference type="ARBA" id="ARBA00005254"/>
    </source>
</evidence>
<accession>A0A9N7LVD2</accession>
<comment type="catalytic activity">
    <reaction evidence="6">
        <text>a 4-saturated-(3S)-3-hydroxyacyl-CoA = a (3E)-enoyl-CoA + H2O</text>
        <dbReference type="Rhea" id="RHEA:20724"/>
        <dbReference type="ChEBI" id="CHEBI:15377"/>
        <dbReference type="ChEBI" id="CHEBI:58521"/>
        <dbReference type="ChEBI" id="CHEBI:137480"/>
        <dbReference type="EC" id="4.2.1.17"/>
    </reaction>
</comment>
<protein>
    <submittedName>
        <fullName evidence="9">Enoyl-CoA hydratase</fullName>
    </submittedName>
</protein>
<comment type="catalytic activity">
    <reaction evidence="5">
        <text>a (3S)-3-hydroxyacyl-CoA = a (2E)-enoyl-CoA + H2O</text>
        <dbReference type="Rhea" id="RHEA:16105"/>
        <dbReference type="ChEBI" id="CHEBI:15377"/>
        <dbReference type="ChEBI" id="CHEBI:57318"/>
        <dbReference type="ChEBI" id="CHEBI:58856"/>
        <dbReference type="EC" id="4.2.1.17"/>
    </reaction>
</comment>
<dbReference type="InterPro" id="IPR001753">
    <property type="entry name" value="Enoyl-CoA_hydra/iso"/>
</dbReference>
<keyword evidence="4" id="KW-0443">Lipid metabolism</keyword>
<dbReference type="Proteomes" id="UP001058626">
    <property type="component" value="Chromosome"/>
</dbReference>
<gene>
    <name evidence="9" type="ORF">NJB1907Z4_C35230</name>
</gene>
<sequence>MVEQRGTGSARPVHVGDQLLTVALMNTALDITTNGPIRTWTINLPDVGNAITGRDFIAAFEAAVDDANIDTSVRAVILTGAGKIFSGGGNVKEMANRDGMFGLDALEQRQAYTDGIQRIPRALARLEVPLIGAINGAAIGAGCDLAMMCDIRIASQRASFAESFVALGIIPGDGGTWFLQRAIGYERAAEMTLTGDRIDAATALEWGMVSRVVPHDDLLPQAQELAERIVKNPAHALRMAKRLLQESRVGSLESTLGMAAAMQPLAHRDPEHQQRIAKWRTR</sequence>
<evidence type="ECO:0000256" key="4">
    <source>
        <dbReference type="ARBA" id="ARBA00023098"/>
    </source>
</evidence>
<dbReference type="Gene3D" id="3.90.226.10">
    <property type="entry name" value="2-enoyl-CoA Hydratase, Chain A, domain 1"/>
    <property type="match status" value="1"/>
</dbReference>
<dbReference type="AlphaFoldDB" id="A0A9N7LVD2"/>
<reference evidence="9" key="1">
    <citation type="submission" date="2022-06" db="EMBL/GenBank/DDBJ databases">
        <title>Complete genome sequence of Mycobacterium pseudoshottsii NJB1907-Z4.</title>
        <authorList>
            <person name="Komine T."/>
            <person name="Fukano H."/>
            <person name="Wada S."/>
        </authorList>
    </citation>
    <scope>NUCLEOTIDE SEQUENCE</scope>
    <source>
        <strain evidence="9">NJB1907-Z4</strain>
    </source>
</reference>
<dbReference type="PANTHER" id="PTHR11941:SF54">
    <property type="entry name" value="ENOYL-COA HYDRATASE, MITOCHONDRIAL"/>
    <property type="match status" value="1"/>
</dbReference>